<evidence type="ECO:0008006" key="3">
    <source>
        <dbReference type="Google" id="ProtNLM"/>
    </source>
</evidence>
<accession>A0A2P2BQ84</accession>
<reference evidence="1 2" key="1">
    <citation type="submission" date="2014-09" db="EMBL/GenBank/DDBJ databases">
        <authorList>
            <person name="Hornung B.V."/>
        </authorList>
    </citation>
    <scope>NUCLEOTIDE SEQUENCE [LARGE SCALE GENOMIC DNA]</scope>
    <source>
        <strain evidence="1 2">FRIFI</strain>
    </source>
</reference>
<dbReference type="RefSeq" id="WP_166505150.1">
    <property type="nucleotide sequence ID" value="NZ_LN650648.1"/>
</dbReference>
<evidence type="ECO:0000313" key="2">
    <source>
        <dbReference type="Proteomes" id="UP000245695"/>
    </source>
</evidence>
<dbReference type="KEGG" id="rhom:FRIFI_0960"/>
<organism evidence="1 2">
    <name type="scientific">Romboutsia hominis</name>
    <dbReference type="NCBI Taxonomy" id="1507512"/>
    <lineage>
        <taxon>Bacteria</taxon>
        <taxon>Bacillati</taxon>
        <taxon>Bacillota</taxon>
        <taxon>Clostridia</taxon>
        <taxon>Peptostreptococcales</taxon>
        <taxon>Peptostreptococcaceae</taxon>
        <taxon>Romboutsia</taxon>
    </lineage>
</organism>
<dbReference type="Proteomes" id="UP000245695">
    <property type="component" value="Chromosome 1"/>
</dbReference>
<gene>
    <name evidence="1" type="ORF">FRIFI_0960</name>
</gene>
<name>A0A2P2BQ84_9FIRM</name>
<keyword evidence="2" id="KW-1185">Reference proteome</keyword>
<protein>
    <recommendedName>
        <fullName evidence="3">Nucleic acid-binding protein</fullName>
    </recommendedName>
</protein>
<proteinExistence type="predicted"/>
<evidence type="ECO:0000313" key="1">
    <source>
        <dbReference type="EMBL" id="CEI72500.1"/>
    </source>
</evidence>
<sequence>MRKCLRCNETMVEDYMLKTENFTAQASVLLGKGSGVFSDTKGKVKATVCPNCGEISIFFDKLDKIK</sequence>
<dbReference type="EMBL" id="LN650648">
    <property type="protein sequence ID" value="CEI72500.1"/>
    <property type="molecule type" value="Genomic_DNA"/>
</dbReference>
<dbReference type="AlphaFoldDB" id="A0A2P2BQ84"/>